<dbReference type="InterPro" id="IPR013786">
    <property type="entry name" value="AcylCoA_DH/ox_N"/>
</dbReference>
<evidence type="ECO:0000259" key="2">
    <source>
        <dbReference type="Pfam" id="PF02771"/>
    </source>
</evidence>
<evidence type="ECO:0000313" key="5">
    <source>
        <dbReference type="Proteomes" id="UP001500897"/>
    </source>
</evidence>
<protein>
    <submittedName>
        <fullName evidence="4">Acyl-CoA dehydrogenase family protein</fullName>
    </submittedName>
</protein>
<dbReference type="InterPro" id="IPR036250">
    <property type="entry name" value="AcylCo_DH-like_C"/>
</dbReference>
<sequence>MTVTQTLRAPAGTETGELSGEEILARAEAAAPLLRKRSEEIERERRLPADVVELVRGTGAFRVAMPKSLGGPEMSFADQCRVVEALSTGDAAAGWCAMIGMDTWVYARCLPESVERSIVGSPDLITAGMIFPSGTAERVPGGYRVNGRWQFGSGVTHADWLVGGLLVTRDGEPEPGPDGEPVHWLVVMGRPDEFEIIDTWYTTGLAGSGSRDYRATDLFVPEEHTFRFGHSRGTGPLTVQDAILGNVPGVPLGVARAVIDHVRELAATKLERVTEVPWGQSYRIQMAVAEAEMSLSVARDAVYASLDRQWERLLAGIEPTEEEQVSNALTRVNAFRTARSIAIRMADLVGTAAIYRTSPLDRWVRDLHTMCQHILAQDQILQSAGAHLLGGTPLAPFPLGLRG</sequence>
<dbReference type="RefSeq" id="WP_344551398.1">
    <property type="nucleotide sequence ID" value="NZ_BAAANS010000009.1"/>
</dbReference>
<dbReference type="EMBL" id="BAAANS010000009">
    <property type="protein sequence ID" value="GAA2092346.1"/>
    <property type="molecule type" value="Genomic_DNA"/>
</dbReference>
<evidence type="ECO:0000259" key="3">
    <source>
        <dbReference type="Pfam" id="PF08028"/>
    </source>
</evidence>
<dbReference type="PANTHER" id="PTHR43884:SF12">
    <property type="entry name" value="ISOVALERYL-COA DEHYDROGENASE, MITOCHONDRIAL-RELATED"/>
    <property type="match status" value="1"/>
</dbReference>
<dbReference type="Gene3D" id="1.20.140.10">
    <property type="entry name" value="Butyryl-CoA Dehydrogenase, subunit A, domain 3"/>
    <property type="match status" value="1"/>
</dbReference>
<dbReference type="PIRSF" id="PIRSF016578">
    <property type="entry name" value="HsaA"/>
    <property type="match status" value="1"/>
</dbReference>
<dbReference type="Gene3D" id="1.10.540.10">
    <property type="entry name" value="Acyl-CoA dehydrogenase/oxidase, N-terminal domain"/>
    <property type="match status" value="1"/>
</dbReference>
<keyword evidence="1" id="KW-0560">Oxidoreductase</keyword>
<accession>A0ABP5I4M5</accession>
<dbReference type="SUPFAM" id="SSF56645">
    <property type="entry name" value="Acyl-CoA dehydrogenase NM domain-like"/>
    <property type="match status" value="1"/>
</dbReference>
<dbReference type="Pfam" id="PF02771">
    <property type="entry name" value="Acyl-CoA_dh_N"/>
    <property type="match status" value="1"/>
</dbReference>
<name>A0ABP5I4M5_9ACTN</name>
<dbReference type="InterPro" id="IPR046373">
    <property type="entry name" value="Acyl-CoA_Oxase/DH_mid-dom_sf"/>
</dbReference>
<feature type="domain" description="Acyl-CoA dehydrogenase/oxidase N-terminal" evidence="2">
    <location>
        <begin position="34"/>
        <end position="99"/>
    </location>
</feature>
<reference evidence="5" key="1">
    <citation type="journal article" date="2019" name="Int. J. Syst. Evol. Microbiol.">
        <title>The Global Catalogue of Microorganisms (GCM) 10K type strain sequencing project: providing services to taxonomists for standard genome sequencing and annotation.</title>
        <authorList>
            <consortium name="The Broad Institute Genomics Platform"/>
            <consortium name="The Broad Institute Genome Sequencing Center for Infectious Disease"/>
            <person name="Wu L."/>
            <person name="Ma J."/>
        </authorList>
    </citation>
    <scope>NUCLEOTIDE SEQUENCE [LARGE SCALE GENOMIC DNA]</scope>
    <source>
        <strain evidence="5">JCM 14559</strain>
    </source>
</reference>
<gene>
    <name evidence="4" type="ORF">GCM10009759_17960</name>
</gene>
<dbReference type="InterPro" id="IPR037069">
    <property type="entry name" value="AcylCoA_DH/ox_N_sf"/>
</dbReference>
<dbReference type="PANTHER" id="PTHR43884">
    <property type="entry name" value="ACYL-COA DEHYDROGENASE"/>
    <property type="match status" value="1"/>
</dbReference>
<evidence type="ECO:0000313" key="4">
    <source>
        <dbReference type="EMBL" id="GAA2092346.1"/>
    </source>
</evidence>
<dbReference type="Proteomes" id="UP001500897">
    <property type="component" value="Unassembled WGS sequence"/>
</dbReference>
<feature type="domain" description="Acyl-CoA dehydrogenase C-terminal" evidence="3">
    <location>
        <begin position="251"/>
        <end position="377"/>
    </location>
</feature>
<proteinExistence type="predicted"/>
<comment type="caution">
    <text evidence="4">The sequence shown here is derived from an EMBL/GenBank/DDBJ whole genome shotgun (WGS) entry which is preliminary data.</text>
</comment>
<keyword evidence="5" id="KW-1185">Reference proteome</keyword>
<dbReference type="InterPro" id="IPR013107">
    <property type="entry name" value="Acyl-CoA_DH_C"/>
</dbReference>
<dbReference type="Gene3D" id="2.40.110.10">
    <property type="entry name" value="Butyryl-CoA Dehydrogenase, subunit A, domain 2"/>
    <property type="match status" value="1"/>
</dbReference>
<organism evidence="4 5">
    <name type="scientific">Kitasatospora saccharophila</name>
    <dbReference type="NCBI Taxonomy" id="407973"/>
    <lineage>
        <taxon>Bacteria</taxon>
        <taxon>Bacillati</taxon>
        <taxon>Actinomycetota</taxon>
        <taxon>Actinomycetes</taxon>
        <taxon>Kitasatosporales</taxon>
        <taxon>Streptomycetaceae</taxon>
        <taxon>Kitasatospora</taxon>
    </lineage>
</organism>
<dbReference type="SUPFAM" id="SSF47203">
    <property type="entry name" value="Acyl-CoA dehydrogenase C-terminal domain-like"/>
    <property type="match status" value="1"/>
</dbReference>
<evidence type="ECO:0000256" key="1">
    <source>
        <dbReference type="ARBA" id="ARBA00023002"/>
    </source>
</evidence>
<dbReference type="InterPro" id="IPR009100">
    <property type="entry name" value="AcylCoA_DH/oxidase_NM_dom_sf"/>
</dbReference>
<dbReference type="Pfam" id="PF08028">
    <property type="entry name" value="Acyl-CoA_dh_2"/>
    <property type="match status" value="1"/>
</dbReference>